<dbReference type="InterPro" id="IPR000462">
    <property type="entry name" value="CDP-OH_P_trans"/>
</dbReference>
<accession>A0ABP5KNP9</accession>
<dbReference type="Pfam" id="PF01066">
    <property type="entry name" value="CDP-OH_P_transf"/>
    <property type="match status" value="1"/>
</dbReference>
<gene>
    <name evidence="6" type="ORF">GCM10009760_09400</name>
</gene>
<evidence type="ECO:0000256" key="3">
    <source>
        <dbReference type="SAM" id="MobiDB-lite"/>
    </source>
</evidence>
<feature type="transmembrane region" description="Helical" evidence="4">
    <location>
        <begin position="614"/>
        <end position="633"/>
    </location>
</feature>
<feature type="transmembrane region" description="Helical" evidence="4">
    <location>
        <begin position="732"/>
        <end position="753"/>
    </location>
</feature>
<evidence type="ECO:0000256" key="2">
    <source>
        <dbReference type="RuleBase" id="RU003750"/>
    </source>
</evidence>
<dbReference type="Pfam" id="PF19365">
    <property type="entry name" value="DUF5941"/>
    <property type="match status" value="1"/>
</dbReference>
<dbReference type="InterPro" id="IPR045985">
    <property type="entry name" value="DUF5941"/>
</dbReference>
<proteinExistence type="inferred from homology"/>
<keyword evidence="7" id="KW-1185">Reference proteome</keyword>
<feature type="transmembrane region" description="Helical" evidence="4">
    <location>
        <begin position="526"/>
        <end position="547"/>
    </location>
</feature>
<evidence type="ECO:0000256" key="4">
    <source>
        <dbReference type="SAM" id="Phobius"/>
    </source>
</evidence>
<feature type="transmembrane region" description="Helical" evidence="4">
    <location>
        <begin position="654"/>
        <end position="680"/>
    </location>
</feature>
<evidence type="ECO:0000256" key="1">
    <source>
        <dbReference type="ARBA" id="ARBA00022679"/>
    </source>
</evidence>
<feature type="compositionally biased region" description="Low complexity" evidence="3">
    <location>
        <begin position="457"/>
        <end position="466"/>
    </location>
</feature>
<reference evidence="7" key="1">
    <citation type="journal article" date="2019" name="Int. J. Syst. Evol. Microbiol.">
        <title>The Global Catalogue of Microorganisms (GCM) 10K type strain sequencing project: providing services to taxonomists for standard genome sequencing and annotation.</title>
        <authorList>
            <consortium name="The Broad Institute Genomics Platform"/>
            <consortium name="The Broad Institute Genome Sequencing Center for Infectious Disease"/>
            <person name="Wu L."/>
            <person name="Ma J."/>
        </authorList>
    </citation>
    <scope>NUCLEOTIDE SEQUENCE [LARGE SCALE GENOMIC DNA]</scope>
    <source>
        <strain evidence="7">JCM 14560</strain>
    </source>
</reference>
<name>A0ABP5KNP9_9ACTN</name>
<keyword evidence="1 2" id="KW-0808">Transferase</keyword>
<dbReference type="EMBL" id="BAAANT010000003">
    <property type="protein sequence ID" value="GAA2133336.1"/>
    <property type="molecule type" value="Genomic_DNA"/>
</dbReference>
<feature type="region of interest" description="Disordered" evidence="3">
    <location>
        <begin position="10"/>
        <end position="34"/>
    </location>
</feature>
<dbReference type="Proteomes" id="UP001422759">
    <property type="component" value="Unassembled WGS sequence"/>
</dbReference>
<feature type="compositionally biased region" description="Pro residues" evidence="3">
    <location>
        <begin position="236"/>
        <end position="247"/>
    </location>
</feature>
<feature type="domain" description="DUF5941" evidence="5">
    <location>
        <begin position="559"/>
        <end position="776"/>
    </location>
</feature>
<sequence length="776" mass="79684">MIVTGSELLASGTPAGPGRSPHGTAAGTAGGRADGWTAGATTGVMAGSAPVAPLAPALAADLAALGFHRVLRAHDLDQLAALTGAWLTAADGPADPADRVAVVDAGFVGHRHALRLALTDPRFPAAAVPGAVVVAGAQARAALAAAASRLTTPPLLPRQPGTYEPGPYQPGPYEPGTYLPGPRHARPYQPGPREVVPRQSTPRHALPRDAGPQQGAERHRAPVGPAGARTSVAPFPEAPARPQPQPAPLPLPDLLAGALAQQYGIPVQRPELGTLVATVPATECELDVARAAMAEVDEEEVRLRRAVKARDGFFATFFVSPYSRYLARWCARRGLSPNQVTTASLVVALLAAACAATGTRPGGIAAGVLLLLSFVLDCADGQLARYALRYSTVGAWLDATFDRVKEYAFYAGLALGAARTGDHVWALALAAMTLMTFRHSVDFAFMAADQTAAKALPAGPTSAAGPAGPGAAGTPGPRNTSPTAEFSSRLDRVGWTVWARRIIVLPIGERWALIALLTACTTPRTALTVLLAGCALACCYTTAGRVLRSVNRRRPRSVRAAAEVATLADGGPLAELLAPVLRPVARRLPALAPPVLAALAAVALPLAVRLSAGTWTAVAAAGGYALVSALVLARRLDGALDWLAPAFFRAGEYLTVLALVLRLDVAALPAAFGLVAAVAYHHYDTVYRLRGGTGAPARWLVRATGGQEGRALLATSVAALAYTGSPVGHQGAGAAVTQGALVALAAVLALVVVAESIRFWVLGDATAEHDESGDTA</sequence>
<protein>
    <recommendedName>
        <fullName evidence="5">DUF5941 domain-containing protein</fullName>
    </recommendedName>
</protein>
<comment type="caution">
    <text evidence="6">The sequence shown here is derived from an EMBL/GenBank/DDBJ whole genome shotgun (WGS) entry which is preliminary data.</text>
</comment>
<keyword evidence="4" id="KW-0472">Membrane</keyword>
<dbReference type="PROSITE" id="PS00379">
    <property type="entry name" value="CDP_ALCOHOL_P_TRANSF"/>
    <property type="match status" value="1"/>
</dbReference>
<feature type="region of interest" description="Disordered" evidence="3">
    <location>
        <begin position="152"/>
        <end position="247"/>
    </location>
</feature>
<dbReference type="Gene3D" id="1.20.120.1760">
    <property type="match status" value="1"/>
</dbReference>
<organism evidence="6 7">
    <name type="scientific">Kitasatospora kazusensis</name>
    <dbReference type="NCBI Taxonomy" id="407974"/>
    <lineage>
        <taxon>Bacteria</taxon>
        <taxon>Bacillati</taxon>
        <taxon>Actinomycetota</taxon>
        <taxon>Actinomycetes</taxon>
        <taxon>Kitasatosporales</taxon>
        <taxon>Streptomycetaceae</taxon>
        <taxon>Kitasatospora</taxon>
    </lineage>
</organism>
<dbReference type="InterPro" id="IPR043130">
    <property type="entry name" value="CDP-OH_PTrfase_TM_dom"/>
</dbReference>
<feature type="compositionally biased region" description="Low complexity" evidence="3">
    <location>
        <begin position="152"/>
        <end position="166"/>
    </location>
</feature>
<comment type="similarity">
    <text evidence="2">Belongs to the CDP-alcohol phosphatidyltransferase class-I family.</text>
</comment>
<feature type="region of interest" description="Disordered" evidence="3">
    <location>
        <begin position="457"/>
        <end position="485"/>
    </location>
</feature>
<dbReference type="InterPro" id="IPR048254">
    <property type="entry name" value="CDP_ALCOHOL_P_TRANSF_CS"/>
</dbReference>
<feature type="transmembrane region" description="Helical" evidence="4">
    <location>
        <begin position="590"/>
        <end position="608"/>
    </location>
</feature>
<evidence type="ECO:0000313" key="7">
    <source>
        <dbReference type="Proteomes" id="UP001422759"/>
    </source>
</evidence>
<evidence type="ECO:0000259" key="5">
    <source>
        <dbReference type="Pfam" id="PF19365"/>
    </source>
</evidence>
<evidence type="ECO:0000313" key="6">
    <source>
        <dbReference type="EMBL" id="GAA2133336.1"/>
    </source>
</evidence>
<keyword evidence="4" id="KW-1133">Transmembrane helix</keyword>
<keyword evidence="4" id="KW-0812">Transmembrane</keyword>